<feature type="compositionally biased region" description="Basic and acidic residues" evidence="1">
    <location>
        <begin position="93"/>
        <end position="111"/>
    </location>
</feature>
<dbReference type="EMBL" id="ML213506">
    <property type="protein sequence ID" value="TFK54267.1"/>
    <property type="molecule type" value="Genomic_DNA"/>
</dbReference>
<protein>
    <submittedName>
        <fullName evidence="2">Uncharacterized protein</fullName>
    </submittedName>
</protein>
<feature type="compositionally biased region" description="Pro residues" evidence="1">
    <location>
        <begin position="248"/>
        <end position="268"/>
    </location>
</feature>
<keyword evidence="3" id="KW-1185">Reference proteome</keyword>
<feature type="compositionally biased region" description="Pro residues" evidence="1">
    <location>
        <begin position="279"/>
        <end position="290"/>
    </location>
</feature>
<feature type="compositionally biased region" description="Polar residues" evidence="1">
    <location>
        <begin position="192"/>
        <end position="202"/>
    </location>
</feature>
<sequence>MATHELKLEASSSSGPQPLPSLPPSPTEEEDLGRPEAWITDEPHTRNLYSPTKGKSPKKGDSDDTSYEIVDEEEPEAQNGVAGYPPMTDEEAESRRVEENLRRWEIAERERRRAARTSTQASTSTVGDVVKRASSLWPKRSSRTPKDDGAGRHAVLRGRSSEDGVPLTDINDASPALSVANSPNPSVVDFSAESQNPFTNSARIPVTPVSPFDDKFQASALMSSVPPTPAVEDPDGAKELLPHRRASKPPPRPGPLNLPEPKAPPPHSGAPIANRAPEPISPLSPAPVPPQKEEEPPTRWWTDWLCGCNEGGENQAGKTNPME</sequence>
<evidence type="ECO:0000313" key="2">
    <source>
        <dbReference type="EMBL" id="TFK54267.1"/>
    </source>
</evidence>
<gene>
    <name evidence="2" type="ORF">OE88DRAFT_1171184</name>
</gene>
<dbReference type="OrthoDB" id="3358973at2759"/>
<evidence type="ECO:0000256" key="1">
    <source>
        <dbReference type="SAM" id="MobiDB-lite"/>
    </source>
</evidence>
<feature type="compositionally biased region" description="Low complexity" evidence="1">
    <location>
        <begin position="116"/>
        <end position="125"/>
    </location>
</feature>
<reference evidence="2 3" key="1">
    <citation type="journal article" date="2019" name="Nat. Ecol. Evol.">
        <title>Megaphylogeny resolves global patterns of mushroom evolution.</title>
        <authorList>
            <person name="Varga T."/>
            <person name="Krizsan K."/>
            <person name="Foldi C."/>
            <person name="Dima B."/>
            <person name="Sanchez-Garcia M."/>
            <person name="Sanchez-Ramirez S."/>
            <person name="Szollosi G.J."/>
            <person name="Szarkandi J.G."/>
            <person name="Papp V."/>
            <person name="Albert L."/>
            <person name="Andreopoulos W."/>
            <person name="Angelini C."/>
            <person name="Antonin V."/>
            <person name="Barry K.W."/>
            <person name="Bougher N.L."/>
            <person name="Buchanan P."/>
            <person name="Buyck B."/>
            <person name="Bense V."/>
            <person name="Catcheside P."/>
            <person name="Chovatia M."/>
            <person name="Cooper J."/>
            <person name="Damon W."/>
            <person name="Desjardin D."/>
            <person name="Finy P."/>
            <person name="Geml J."/>
            <person name="Haridas S."/>
            <person name="Hughes K."/>
            <person name="Justo A."/>
            <person name="Karasinski D."/>
            <person name="Kautmanova I."/>
            <person name="Kiss B."/>
            <person name="Kocsube S."/>
            <person name="Kotiranta H."/>
            <person name="LaButti K.M."/>
            <person name="Lechner B.E."/>
            <person name="Liimatainen K."/>
            <person name="Lipzen A."/>
            <person name="Lukacs Z."/>
            <person name="Mihaltcheva S."/>
            <person name="Morgado L.N."/>
            <person name="Niskanen T."/>
            <person name="Noordeloos M.E."/>
            <person name="Ohm R.A."/>
            <person name="Ortiz-Santana B."/>
            <person name="Ovrebo C."/>
            <person name="Racz N."/>
            <person name="Riley R."/>
            <person name="Savchenko A."/>
            <person name="Shiryaev A."/>
            <person name="Soop K."/>
            <person name="Spirin V."/>
            <person name="Szebenyi C."/>
            <person name="Tomsovsky M."/>
            <person name="Tulloss R.E."/>
            <person name="Uehling J."/>
            <person name="Grigoriev I.V."/>
            <person name="Vagvolgyi C."/>
            <person name="Papp T."/>
            <person name="Martin F.M."/>
            <person name="Miettinen O."/>
            <person name="Hibbett D.S."/>
            <person name="Nagy L.G."/>
        </authorList>
    </citation>
    <scope>NUCLEOTIDE SEQUENCE [LARGE SCALE GENOMIC DNA]</scope>
    <source>
        <strain evidence="2 3">OMC1185</strain>
    </source>
</reference>
<organism evidence="2 3">
    <name type="scientific">Heliocybe sulcata</name>
    <dbReference type="NCBI Taxonomy" id="5364"/>
    <lineage>
        <taxon>Eukaryota</taxon>
        <taxon>Fungi</taxon>
        <taxon>Dikarya</taxon>
        <taxon>Basidiomycota</taxon>
        <taxon>Agaricomycotina</taxon>
        <taxon>Agaricomycetes</taxon>
        <taxon>Gloeophyllales</taxon>
        <taxon>Gloeophyllaceae</taxon>
        <taxon>Heliocybe</taxon>
    </lineage>
</organism>
<evidence type="ECO:0000313" key="3">
    <source>
        <dbReference type="Proteomes" id="UP000305948"/>
    </source>
</evidence>
<proteinExistence type="predicted"/>
<dbReference type="AlphaFoldDB" id="A0A5C3NBK6"/>
<accession>A0A5C3NBK6</accession>
<feature type="compositionally biased region" description="Pro residues" evidence="1">
    <location>
        <begin position="17"/>
        <end position="26"/>
    </location>
</feature>
<feature type="compositionally biased region" description="Acidic residues" evidence="1">
    <location>
        <begin position="63"/>
        <end position="76"/>
    </location>
</feature>
<dbReference type="Proteomes" id="UP000305948">
    <property type="component" value="Unassembled WGS sequence"/>
</dbReference>
<name>A0A5C3NBK6_9AGAM</name>
<feature type="region of interest" description="Disordered" evidence="1">
    <location>
        <begin position="1"/>
        <end position="323"/>
    </location>
</feature>